<reference evidence="5 6" key="1">
    <citation type="submission" date="2016-08" db="EMBL/GenBank/DDBJ databases">
        <title>Novel Firmicutes and Novel Genomes.</title>
        <authorList>
            <person name="Poppleton D.I."/>
            <person name="Gribaldo S."/>
        </authorList>
    </citation>
    <scope>NUCLEOTIDE SEQUENCE [LARGE SCALE GENOMIC DNA]</scope>
    <source>
        <strain evidence="5 6">CTT3</strain>
    </source>
</reference>
<dbReference type="OrthoDB" id="9801810at2"/>
<dbReference type="Pfam" id="PF00483">
    <property type="entry name" value="NTP_transferase"/>
    <property type="match status" value="1"/>
</dbReference>
<name>A0A419T084_9FIRM</name>
<dbReference type="Gene3D" id="2.160.10.10">
    <property type="entry name" value="Hexapeptide repeat proteins"/>
    <property type="match status" value="1"/>
</dbReference>
<gene>
    <name evidence="5" type="ORF">BET03_13240</name>
</gene>
<dbReference type="SUPFAM" id="SSF53448">
    <property type="entry name" value="Nucleotide-diphospho-sugar transferases"/>
    <property type="match status" value="1"/>
</dbReference>
<dbReference type="RefSeq" id="WP_120169871.1">
    <property type="nucleotide sequence ID" value="NZ_MCIB01000029.1"/>
</dbReference>
<dbReference type="InterPro" id="IPR011831">
    <property type="entry name" value="ADP-Glc_PPase"/>
</dbReference>
<organism evidence="5 6">
    <name type="scientific">Thermohalobacter berrensis</name>
    <dbReference type="NCBI Taxonomy" id="99594"/>
    <lineage>
        <taxon>Bacteria</taxon>
        <taxon>Bacillati</taxon>
        <taxon>Bacillota</taxon>
        <taxon>Tissierellia</taxon>
        <taxon>Tissierellales</taxon>
        <taxon>Thermohalobacteraceae</taxon>
        <taxon>Thermohalobacter</taxon>
    </lineage>
</organism>
<evidence type="ECO:0000259" key="4">
    <source>
        <dbReference type="Pfam" id="PF24894"/>
    </source>
</evidence>
<dbReference type="CDD" id="cd02508">
    <property type="entry name" value="ADP_Glucose_PP"/>
    <property type="match status" value="1"/>
</dbReference>
<dbReference type="CDD" id="cd04651">
    <property type="entry name" value="LbH_G1P_AT_C"/>
    <property type="match status" value="1"/>
</dbReference>
<feature type="domain" description="Nucleotidyl transferase" evidence="3">
    <location>
        <begin position="18"/>
        <end position="159"/>
    </location>
</feature>
<comment type="caution">
    <text evidence="5">The sequence shown here is derived from an EMBL/GenBank/DDBJ whole genome shotgun (WGS) entry which is preliminary data.</text>
</comment>
<proteinExistence type="inferred from homology"/>
<keyword evidence="5" id="KW-0548">Nucleotidyltransferase</keyword>
<accession>A0A419T084</accession>
<keyword evidence="5" id="KW-0808">Transferase</keyword>
<dbReference type="InterPro" id="IPR011004">
    <property type="entry name" value="Trimer_LpxA-like_sf"/>
</dbReference>
<dbReference type="Pfam" id="PF24894">
    <property type="entry name" value="Hexapep_GlmU"/>
    <property type="match status" value="1"/>
</dbReference>
<dbReference type="InterPro" id="IPR005835">
    <property type="entry name" value="NTP_transferase_dom"/>
</dbReference>
<dbReference type="NCBIfam" id="TIGR02092">
    <property type="entry name" value="glgD"/>
    <property type="match status" value="1"/>
</dbReference>
<dbReference type="GO" id="GO:0008878">
    <property type="term" value="F:glucose-1-phosphate adenylyltransferase activity"/>
    <property type="evidence" value="ECO:0007669"/>
    <property type="project" value="InterPro"/>
</dbReference>
<dbReference type="SUPFAM" id="SSF51161">
    <property type="entry name" value="Trimeric LpxA-like enzymes"/>
    <property type="match status" value="1"/>
</dbReference>
<evidence type="ECO:0000313" key="6">
    <source>
        <dbReference type="Proteomes" id="UP000284177"/>
    </source>
</evidence>
<dbReference type="GO" id="GO:0005978">
    <property type="term" value="P:glycogen biosynthetic process"/>
    <property type="evidence" value="ECO:0007669"/>
    <property type="project" value="UniProtKB-KW"/>
</dbReference>
<dbReference type="PANTHER" id="PTHR43523">
    <property type="entry name" value="GLUCOSE-1-PHOSPHATE ADENYLYLTRANSFERASE-RELATED"/>
    <property type="match status" value="1"/>
</dbReference>
<evidence type="ECO:0000256" key="1">
    <source>
        <dbReference type="ARBA" id="ARBA00010443"/>
    </source>
</evidence>
<evidence type="ECO:0000259" key="3">
    <source>
        <dbReference type="Pfam" id="PF00483"/>
    </source>
</evidence>
<feature type="domain" description="Glucose-1-phosphate adenylyltransferase/Bifunctional protein GlmU-like C-terminal hexapeptide" evidence="4">
    <location>
        <begin position="285"/>
        <end position="357"/>
    </location>
</feature>
<dbReference type="Gene3D" id="3.90.550.10">
    <property type="entry name" value="Spore Coat Polysaccharide Biosynthesis Protein SpsA, Chain A"/>
    <property type="match status" value="1"/>
</dbReference>
<evidence type="ECO:0000313" key="5">
    <source>
        <dbReference type="EMBL" id="RKD30872.1"/>
    </source>
</evidence>
<protein>
    <submittedName>
        <fullName evidence="5">Glucose-1-phosphate adenylyltransferase subunit GlgD</fullName>
    </submittedName>
</protein>
<dbReference type="PANTHER" id="PTHR43523:SF6">
    <property type="entry name" value="GLYCOGEN BIOSYNTHESIS PROTEIN GLGD"/>
    <property type="match status" value="1"/>
</dbReference>
<dbReference type="InterPro" id="IPR011832">
    <property type="entry name" value="GlgDAde_trans"/>
</dbReference>
<dbReference type="EMBL" id="MCIB01000029">
    <property type="protein sequence ID" value="RKD30872.1"/>
    <property type="molecule type" value="Genomic_DNA"/>
</dbReference>
<comment type="similarity">
    <text evidence="1">Belongs to the bacterial/plant glucose-1-phosphate adenylyltransferase family.</text>
</comment>
<keyword evidence="2" id="KW-0320">Glycogen biosynthesis</keyword>
<dbReference type="AlphaFoldDB" id="A0A419T084"/>
<evidence type="ECO:0000256" key="2">
    <source>
        <dbReference type="ARBA" id="ARBA00023056"/>
    </source>
</evidence>
<sequence>MKDLMGIINLSEKEDEIRELTHHRPLAAIPIAGRYRVIDFILSNMVNAGIENVFVFTQAKSRPLINHLRIGKEWDLDRKIDGLFVFNPVVNNYNFVSTRGDMANFKNYLGYIKKSRQKYVILSKSYMLCNIDFIDAYEFHKESGADITIVYKRVKSDNKRFLNCDTLNLDEKGNVISVGKNLGTKEDSNISMEMYIMKKELLLEIIEEAIIMGSADYLKQAIVKNIESLDVNSYPYEGYLACINSINNYFKTSRELLNIDIYNRLFYENGPVYTRVKDEPPTKYTNSSEVINSVVANGCVIEGTVENSIIGRGVKIKKGAVIKDSVIMQRCTIEEGVNLKNVILDKSAHITKNKVLHGDSESPLVIKKSIKL</sequence>
<dbReference type="Proteomes" id="UP000284177">
    <property type="component" value="Unassembled WGS sequence"/>
</dbReference>
<dbReference type="InterPro" id="IPR029044">
    <property type="entry name" value="Nucleotide-diphossugar_trans"/>
</dbReference>
<keyword evidence="6" id="KW-1185">Reference proteome</keyword>
<dbReference type="InterPro" id="IPR056818">
    <property type="entry name" value="GlmU/GlgC-like_hexapep"/>
</dbReference>